<proteinExistence type="predicted"/>
<dbReference type="RefSeq" id="WP_121224512.1">
    <property type="nucleotide sequence ID" value="NZ_JBIUBA010000008.1"/>
</dbReference>
<keyword evidence="1" id="KW-1133">Transmembrane helix</keyword>
<sequence>MGEFFAAALAFPTVLLTVLLVAVVVFWLLAAFGVDLDGGVELAYGLGGVPGSVVFSLLVPIAWFACLAGATLVDGYDWAVLLGSLVVGFLTARLAVIPLRRLYPVLPDASRHDFVGRVCVIRTGTVTATFGQAEVTAADGSSAIVQVRQAGADDLRAGTTALIFDYDQDGEFFWVAPIPTYPLGEH</sequence>
<dbReference type="Proteomes" id="UP000272729">
    <property type="component" value="Unassembled WGS sequence"/>
</dbReference>
<feature type="transmembrane region" description="Helical" evidence="1">
    <location>
        <begin position="6"/>
        <end position="30"/>
    </location>
</feature>
<dbReference type="AlphaFoldDB" id="A0A495XF81"/>
<dbReference type="EMBL" id="RBXR01000001">
    <property type="protein sequence ID" value="RKT71886.1"/>
    <property type="molecule type" value="Genomic_DNA"/>
</dbReference>
<evidence type="ECO:0000256" key="1">
    <source>
        <dbReference type="SAM" id="Phobius"/>
    </source>
</evidence>
<evidence type="ECO:0000313" key="2">
    <source>
        <dbReference type="EMBL" id="RKT71886.1"/>
    </source>
</evidence>
<keyword evidence="1" id="KW-0472">Membrane</keyword>
<feature type="transmembrane region" description="Helical" evidence="1">
    <location>
        <begin position="42"/>
        <end position="72"/>
    </location>
</feature>
<comment type="caution">
    <text evidence="2">The sequence shown here is derived from an EMBL/GenBank/DDBJ whole genome shotgun (WGS) entry which is preliminary data.</text>
</comment>
<keyword evidence="1" id="KW-0812">Transmembrane</keyword>
<protein>
    <recommendedName>
        <fullName evidence="4">DUF1449 family protein</fullName>
    </recommendedName>
</protein>
<evidence type="ECO:0008006" key="4">
    <source>
        <dbReference type="Google" id="ProtNLM"/>
    </source>
</evidence>
<accession>A0A495XF81</accession>
<organism evidence="2 3">
    <name type="scientific">Saccharothrix variisporea</name>
    <dbReference type="NCBI Taxonomy" id="543527"/>
    <lineage>
        <taxon>Bacteria</taxon>
        <taxon>Bacillati</taxon>
        <taxon>Actinomycetota</taxon>
        <taxon>Actinomycetes</taxon>
        <taxon>Pseudonocardiales</taxon>
        <taxon>Pseudonocardiaceae</taxon>
        <taxon>Saccharothrix</taxon>
    </lineage>
</organism>
<evidence type="ECO:0000313" key="3">
    <source>
        <dbReference type="Proteomes" id="UP000272729"/>
    </source>
</evidence>
<dbReference type="OrthoDB" id="3388214at2"/>
<reference evidence="2 3" key="1">
    <citation type="submission" date="2018-10" db="EMBL/GenBank/DDBJ databases">
        <title>Sequencing the genomes of 1000 actinobacteria strains.</title>
        <authorList>
            <person name="Klenk H.-P."/>
        </authorList>
    </citation>
    <scope>NUCLEOTIDE SEQUENCE [LARGE SCALE GENOMIC DNA]</scope>
    <source>
        <strain evidence="2 3">DSM 43911</strain>
    </source>
</reference>
<feature type="transmembrane region" description="Helical" evidence="1">
    <location>
        <begin position="78"/>
        <end position="96"/>
    </location>
</feature>
<keyword evidence="3" id="KW-1185">Reference proteome</keyword>
<name>A0A495XF81_9PSEU</name>
<gene>
    <name evidence="2" type="ORF">DFJ66_5185</name>
</gene>